<protein>
    <submittedName>
        <fullName evidence="4">Thiamine pyrophosphate-dependent enzyme</fullName>
    </submittedName>
</protein>
<organism evidence="4 5">
    <name type="scientific">Clostridium symbiosum</name>
    <name type="common">Bacteroides symbiosus</name>
    <dbReference type="NCBI Taxonomy" id="1512"/>
    <lineage>
        <taxon>Bacteria</taxon>
        <taxon>Bacillati</taxon>
        <taxon>Bacillota</taxon>
        <taxon>Clostridia</taxon>
        <taxon>Lachnospirales</taxon>
        <taxon>Lachnospiraceae</taxon>
        <taxon>Otoolea</taxon>
    </lineage>
</organism>
<dbReference type="InterPro" id="IPR012000">
    <property type="entry name" value="Thiamin_PyroP_enz_cen_dom"/>
</dbReference>
<evidence type="ECO:0000313" key="4">
    <source>
        <dbReference type="EMBL" id="MDB2002120.1"/>
    </source>
</evidence>
<dbReference type="Pfam" id="PF00205">
    <property type="entry name" value="TPP_enzyme_M"/>
    <property type="match status" value="1"/>
</dbReference>
<comment type="caution">
    <text evidence="4">The sequence shown here is derived from an EMBL/GenBank/DDBJ whole genome shotgun (WGS) entry which is preliminary data.</text>
</comment>
<feature type="domain" description="Thiamine pyrophosphate enzyme TPP-binding" evidence="3">
    <location>
        <begin position="190"/>
        <end position="340"/>
    </location>
</feature>
<dbReference type="GO" id="GO:0003984">
    <property type="term" value="F:acetolactate synthase activity"/>
    <property type="evidence" value="ECO:0007669"/>
    <property type="project" value="TreeGrafter"/>
</dbReference>
<dbReference type="InterPro" id="IPR029035">
    <property type="entry name" value="DHS-like_NAD/FAD-binding_dom"/>
</dbReference>
<name>A0AB35IAC0_CLOSY</name>
<dbReference type="Proteomes" id="UP001300871">
    <property type="component" value="Unassembled WGS sequence"/>
</dbReference>
<dbReference type="EMBL" id="JAQLGM010000059">
    <property type="protein sequence ID" value="MDB2002120.1"/>
    <property type="molecule type" value="Genomic_DNA"/>
</dbReference>
<dbReference type="InterPro" id="IPR011766">
    <property type="entry name" value="TPP_enzyme_TPP-bd"/>
</dbReference>
<dbReference type="SUPFAM" id="SSF52518">
    <property type="entry name" value="Thiamin diphosphate-binding fold (THDP-binding)"/>
    <property type="match status" value="1"/>
</dbReference>
<dbReference type="InterPro" id="IPR045229">
    <property type="entry name" value="TPP_enz"/>
</dbReference>
<evidence type="ECO:0000313" key="5">
    <source>
        <dbReference type="Proteomes" id="UP001300871"/>
    </source>
</evidence>
<feature type="domain" description="Thiamine pyrophosphate enzyme central" evidence="2">
    <location>
        <begin position="16"/>
        <end position="140"/>
    </location>
</feature>
<reference evidence="4" key="1">
    <citation type="submission" date="2023-01" db="EMBL/GenBank/DDBJ databases">
        <title>Human gut microbiome strain richness.</title>
        <authorList>
            <person name="Chen-Liaw A."/>
        </authorList>
    </citation>
    <scope>NUCLEOTIDE SEQUENCE</scope>
    <source>
        <strain evidence="4">B1_m1001713B170214d0_201011</strain>
    </source>
</reference>
<dbReference type="GO" id="GO:0000287">
    <property type="term" value="F:magnesium ion binding"/>
    <property type="evidence" value="ECO:0007669"/>
    <property type="project" value="InterPro"/>
</dbReference>
<dbReference type="Gene3D" id="3.40.50.970">
    <property type="match status" value="1"/>
</dbReference>
<dbReference type="RefSeq" id="WP_272122054.1">
    <property type="nucleotide sequence ID" value="NZ_JAQLGI010000013.1"/>
</dbReference>
<proteinExistence type="inferred from homology"/>
<evidence type="ECO:0000259" key="3">
    <source>
        <dbReference type="Pfam" id="PF02775"/>
    </source>
</evidence>
<evidence type="ECO:0000259" key="2">
    <source>
        <dbReference type="Pfam" id="PF00205"/>
    </source>
</evidence>
<dbReference type="PANTHER" id="PTHR18968:SF13">
    <property type="entry name" value="ACETOLACTATE SYNTHASE CATALYTIC SUBUNIT, MITOCHONDRIAL"/>
    <property type="match status" value="1"/>
</dbReference>
<comment type="similarity">
    <text evidence="1">Belongs to the TPP enzyme family.</text>
</comment>
<sequence>MEGREALSLIFRSIYNKPILLVGNGVRSADAVSMVHEFAKKTNIPVLTTMNGVDLAQDDLHIGYIGTHGNRIANMILNECDLVISVGARLGIRQVGRTAKKFAPKADLVRCDIDEYELSRNIKVDEKKYQTDARDFMRMLLAEDVADYSAWKAQCLEAKKILEDYDKQPGNMAVEKIASLLPPDPVVSVDVGMNQCWCAQSLVLKGYKGRIHISGGYGTMGCGLPYAIGSCISMGSQVSYCVTGDGGLQMNIQELETVKRENLPIKIFILNNRVLGKISETQHLEHKDRFANTTAGSGYTVPAFDRIAEAYGIRAVKLNSYDELDRYASWIADNEPCLFDIPLPENSRLTPKIKFETQIIRPELDNAVVSNVKRILGR</sequence>
<evidence type="ECO:0000256" key="1">
    <source>
        <dbReference type="ARBA" id="ARBA00007812"/>
    </source>
</evidence>
<dbReference type="PANTHER" id="PTHR18968">
    <property type="entry name" value="THIAMINE PYROPHOSPHATE ENZYMES"/>
    <property type="match status" value="1"/>
</dbReference>
<dbReference type="GO" id="GO:0009097">
    <property type="term" value="P:isoleucine biosynthetic process"/>
    <property type="evidence" value="ECO:0007669"/>
    <property type="project" value="TreeGrafter"/>
</dbReference>
<gene>
    <name evidence="4" type="ORF">PM006_18135</name>
</gene>
<dbReference type="InterPro" id="IPR029061">
    <property type="entry name" value="THDP-binding"/>
</dbReference>
<dbReference type="GO" id="GO:0050660">
    <property type="term" value="F:flavin adenine dinucleotide binding"/>
    <property type="evidence" value="ECO:0007669"/>
    <property type="project" value="TreeGrafter"/>
</dbReference>
<dbReference type="GO" id="GO:0005948">
    <property type="term" value="C:acetolactate synthase complex"/>
    <property type="evidence" value="ECO:0007669"/>
    <property type="project" value="TreeGrafter"/>
</dbReference>
<dbReference type="GO" id="GO:0030976">
    <property type="term" value="F:thiamine pyrophosphate binding"/>
    <property type="evidence" value="ECO:0007669"/>
    <property type="project" value="InterPro"/>
</dbReference>
<accession>A0AB35IAC0</accession>
<dbReference type="AlphaFoldDB" id="A0AB35IAC0"/>
<dbReference type="SUPFAM" id="SSF52467">
    <property type="entry name" value="DHS-like NAD/FAD-binding domain"/>
    <property type="match status" value="1"/>
</dbReference>
<dbReference type="GO" id="GO:0009099">
    <property type="term" value="P:L-valine biosynthetic process"/>
    <property type="evidence" value="ECO:0007669"/>
    <property type="project" value="TreeGrafter"/>
</dbReference>
<dbReference type="Pfam" id="PF02775">
    <property type="entry name" value="TPP_enzyme_C"/>
    <property type="match status" value="1"/>
</dbReference>
<dbReference type="Gene3D" id="3.40.50.1220">
    <property type="entry name" value="TPP-binding domain"/>
    <property type="match status" value="1"/>
</dbReference>